<dbReference type="RefSeq" id="WP_012160165.1">
    <property type="nucleotide sequence ID" value="NC_009922.1"/>
</dbReference>
<evidence type="ECO:0000313" key="2">
    <source>
        <dbReference type="EMBL" id="ABW19858.1"/>
    </source>
</evidence>
<dbReference type="AlphaFoldDB" id="A8MJ76"/>
<dbReference type="HOGENOM" id="CLU_1451595_0_0_9"/>
<sequence>MKKRLALLLVAGISFSMLVGCTNNAPQTGNQPQGIQEEVKGNLPEGITVEEVEGLTVYTDLKNSPFEDSGLKITLKKGDGGYAKFVKTDLNGAETADYYLFDYENKNFEKYYYVSAMGTAYHYYYDLGNAKVVKVENKEGADVTQSLKDSGRLEGAQATIEKEIEELESYYSTYYKMTIEEAVAQK</sequence>
<dbReference type="KEGG" id="aoe:Clos_2325"/>
<evidence type="ECO:0008006" key="4">
    <source>
        <dbReference type="Google" id="ProtNLM"/>
    </source>
</evidence>
<accession>A8MJ76</accession>
<dbReference type="Proteomes" id="UP000000269">
    <property type="component" value="Chromosome"/>
</dbReference>
<proteinExistence type="predicted"/>
<dbReference type="eggNOG" id="ENOG5032Z6I">
    <property type="taxonomic scope" value="Bacteria"/>
</dbReference>
<gene>
    <name evidence="2" type="ordered locus">Clos_2325</name>
</gene>
<keyword evidence="1" id="KW-0732">Signal</keyword>
<dbReference type="OrthoDB" id="2085606at2"/>
<dbReference type="PROSITE" id="PS51257">
    <property type="entry name" value="PROKAR_LIPOPROTEIN"/>
    <property type="match status" value="1"/>
</dbReference>
<organism evidence="2 3">
    <name type="scientific">Alkaliphilus oremlandii (strain OhILAs)</name>
    <name type="common">Clostridium oremlandii (strain OhILAs)</name>
    <dbReference type="NCBI Taxonomy" id="350688"/>
    <lineage>
        <taxon>Bacteria</taxon>
        <taxon>Bacillati</taxon>
        <taxon>Bacillota</taxon>
        <taxon>Clostridia</taxon>
        <taxon>Peptostreptococcales</taxon>
        <taxon>Natronincolaceae</taxon>
        <taxon>Alkaliphilus</taxon>
    </lineage>
</organism>
<name>A8MJ76_ALKOO</name>
<feature type="chain" id="PRO_5038703362" description="Lipoprotein" evidence="1">
    <location>
        <begin position="20"/>
        <end position="186"/>
    </location>
</feature>
<dbReference type="STRING" id="350688.Clos_2325"/>
<evidence type="ECO:0000256" key="1">
    <source>
        <dbReference type="SAM" id="SignalP"/>
    </source>
</evidence>
<dbReference type="EMBL" id="CP000853">
    <property type="protein sequence ID" value="ABW19858.1"/>
    <property type="molecule type" value="Genomic_DNA"/>
</dbReference>
<keyword evidence="3" id="KW-1185">Reference proteome</keyword>
<protein>
    <recommendedName>
        <fullName evidence="4">Lipoprotein</fullName>
    </recommendedName>
</protein>
<feature type="signal peptide" evidence="1">
    <location>
        <begin position="1"/>
        <end position="19"/>
    </location>
</feature>
<reference evidence="3" key="1">
    <citation type="submission" date="2007-10" db="EMBL/GenBank/DDBJ databases">
        <title>Complete genome of Alkaliphilus oremlandii OhILAs.</title>
        <authorList>
            <person name="Copeland A."/>
            <person name="Lucas S."/>
            <person name="Lapidus A."/>
            <person name="Barry K."/>
            <person name="Detter J.C."/>
            <person name="Glavina del Rio T."/>
            <person name="Hammon N."/>
            <person name="Israni S."/>
            <person name="Dalin E."/>
            <person name="Tice H."/>
            <person name="Pitluck S."/>
            <person name="Chain P."/>
            <person name="Malfatti S."/>
            <person name="Shin M."/>
            <person name="Vergez L."/>
            <person name="Schmutz J."/>
            <person name="Larimer F."/>
            <person name="Land M."/>
            <person name="Hauser L."/>
            <person name="Kyrpides N."/>
            <person name="Mikhailova N."/>
            <person name="Stolz J.F."/>
            <person name="Dawson A."/>
            <person name="Fisher E."/>
            <person name="Crable B."/>
            <person name="Perera E."/>
            <person name="Lisak J."/>
            <person name="Ranganathan M."/>
            <person name="Basu P."/>
            <person name="Richardson P."/>
        </authorList>
    </citation>
    <scope>NUCLEOTIDE SEQUENCE [LARGE SCALE GENOMIC DNA]</scope>
    <source>
        <strain evidence="3">OhILAs</strain>
    </source>
</reference>
<evidence type="ECO:0000313" key="3">
    <source>
        <dbReference type="Proteomes" id="UP000000269"/>
    </source>
</evidence>